<dbReference type="InterPro" id="IPR041633">
    <property type="entry name" value="Polbeta"/>
</dbReference>
<dbReference type="SUPFAM" id="SSF81301">
    <property type="entry name" value="Nucleotidyltransferase"/>
    <property type="match status" value="1"/>
</dbReference>
<feature type="domain" description="Polymerase beta nucleotidyltransferase" evidence="1">
    <location>
        <begin position="7"/>
        <end position="58"/>
    </location>
</feature>
<dbReference type="AlphaFoldDB" id="A0A2H0RJU2"/>
<evidence type="ECO:0000313" key="2">
    <source>
        <dbReference type="EMBL" id="PIR46045.1"/>
    </source>
</evidence>
<sequence length="262" mass="30198">MTSLTQTIEKLKENSEVDAVFLTGSHSNNNSNSHSDIDLVVILKDNRHHLRSLYQWIDGVFADIFFFDQSDLARIASATEVDWNSTDGILVSWLQRASIQFDHSGSLTKLKAQVVDLTQTGVIRADKRSFWQKINYNLVANQRYFASPDPLYHEALNLRLLYSVMELVCGYLAWRDIPWRGEKQAIAYLQDKALDFYELFRRYTQTADLKDRFALYIQMTALAFTDEFGPWSQAEKVIIKKDFSIAQTDGSETSYLNSLFGY</sequence>
<dbReference type="Proteomes" id="UP000230431">
    <property type="component" value="Unassembled WGS sequence"/>
</dbReference>
<organism evidence="2 3">
    <name type="scientific">Candidatus Vogelbacteria bacterium CG10_big_fil_rev_8_21_14_0_10_49_38</name>
    <dbReference type="NCBI Taxonomy" id="1975043"/>
    <lineage>
        <taxon>Bacteria</taxon>
        <taxon>Candidatus Vogeliibacteriota</taxon>
    </lineage>
</organism>
<dbReference type="EMBL" id="PCYK01000013">
    <property type="protein sequence ID" value="PIR46045.1"/>
    <property type="molecule type" value="Genomic_DNA"/>
</dbReference>
<reference evidence="2 3" key="1">
    <citation type="submission" date="2017-09" db="EMBL/GenBank/DDBJ databases">
        <title>Depth-based differentiation of microbial function through sediment-hosted aquifers and enrichment of novel symbionts in the deep terrestrial subsurface.</title>
        <authorList>
            <person name="Probst A.J."/>
            <person name="Ladd B."/>
            <person name="Jarett J.K."/>
            <person name="Geller-Mcgrath D.E."/>
            <person name="Sieber C.M."/>
            <person name="Emerson J.B."/>
            <person name="Anantharaman K."/>
            <person name="Thomas B.C."/>
            <person name="Malmstrom R."/>
            <person name="Stieglmeier M."/>
            <person name="Klingl A."/>
            <person name="Woyke T."/>
            <person name="Ryan C.M."/>
            <person name="Banfield J.F."/>
        </authorList>
    </citation>
    <scope>NUCLEOTIDE SEQUENCE [LARGE SCALE GENOMIC DNA]</scope>
    <source>
        <strain evidence="2">CG10_big_fil_rev_8_21_14_0_10_49_38</strain>
    </source>
</reference>
<comment type="caution">
    <text evidence="2">The sequence shown here is derived from an EMBL/GenBank/DDBJ whole genome shotgun (WGS) entry which is preliminary data.</text>
</comment>
<name>A0A2H0RJU2_9BACT</name>
<protein>
    <recommendedName>
        <fullName evidence="1">Polymerase beta nucleotidyltransferase domain-containing protein</fullName>
    </recommendedName>
</protein>
<dbReference type="Gene3D" id="3.30.460.10">
    <property type="entry name" value="Beta Polymerase, domain 2"/>
    <property type="match status" value="1"/>
</dbReference>
<dbReference type="Pfam" id="PF18765">
    <property type="entry name" value="Polbeta"/>
    <property type="match status" value="1"/>
</dbReference>
<evidence type="ECO:0000259" key="1">
    <source>
        <dbReference type="Pfam" id="PF18765"/>
    </source>
</evidence>
<gene>
    <name evidence="2" type="ORF">COV08_01790</name>
</gene>
<accession>A0A2H0RJU2</accession>
<proteinExistence type="predicted"/>
<dbReference type="InterPro" id="IPR043519">
    <property type="entry name" value="NT_sf"/>
</dbReference>
<evidence type="ECO:0000313" key="3">
    <source>
        <dbReference type="Proteomes" id="UP000230431"/>
    </source>
</evidence>